<name>A0A9D2LU06_9FIRM</name>
<evidence type="ECO:0000256" key="1">
    <source>
        <dbReference type="SAM" id="MobiDB-lite"/>
    </source>
</evidence>
<accession>A0A9D2LU06</accession>
<evidence type="ECO:0000313" key="4">
    <source>
        <dbReference type="Proteomes" id="UP000823842"/>
    </source>
</evidence>
<dbReference type="Proteomes" id="UP000823842">
    <property type="component" value="Unassembled WGS sequence"/>
</dbReference>
<keyword evidence="2" id="KW-0812">Transmembrane</keyword>
<keyword evidence="2" id="KW-1133">Transmembrane helix</keyword>
<dbReference type="AlphaFoldDB" id="A0A9D2LU06"/>
<gene>
    <name evidence="3" type="ORF">IAA06_10315</name>
</gene>
<keyword evidence="2" id="KW-0472">Membrane</keyword>
<feature type="region of interest" description="Disordered" evidence="1">
    <location>
        <begin position="70"/>
        <end position="90"/>
    </location>
</feature>
<evidence type="ECO:0000256" key="2">
    <source>
        <dbReference type="SAM" id="Phobius"/>
    </source>
</evidence>
<sequence length="90" mass="10279">MKVVRFLYKLAGHVGLICGIAILVIQVLDWYNPYMDFMGHARFLLYGLCISAIWVGICGILGLPVEKQEKPGKRRQNYGRGQYTNLFSKK</sequence>
<proteinExistence type="predicted"/>
<organism evidence="3 4">
    <name type="scientific">Candidatus Blautia faecavium</name>
    <dbReference type="NCBI Taxonomy" id="2838487"/>
    <lineage>
        <taxon>Bacteria</taxon>
        <taxon>Bacillati</taxon>
        <taxon>Bacillota</taxon>
        <taxon>Clostridia</taxon>
        <taxon>Lachnospirales</taxon>
        <taxon>Lachnospiraceae</taxon>
        <taxon>Blautia</taxon>
    </lineage>
</organism>
<protein>
    <submittedName>
        <fullName evidence="3">Uncharacterized protein</fullName>
    </submittedName>
</protein>
<feature type="transmembrane region" description="Helical" evidence="2">
    <location>
        <begin position="43"/>
        <end position="65"/>
    </location>
</feature>
<evidence type="ECO:0000313" key="3">
    <source>
        <dbReference type="EMBL" id="HJB29168.1"/>
    </source>
</evidence>
<comment type="caution">
    <text evidence="3">The sequence shown here is derived from an EMBL/GenBank/DDBJ whole genome shotgun (WGS) entry which is preliminary data.</text>
</comment>
<reference evidence="3" key="1">
    <citation type="journal article" date="2021" name="PeerJ">
        <title>Extensive microbial diversity within the chicken gut microbiome revealed by metagenomics and culture.</title>
        <authorList>
            <person name="Gilroy R."/>
            <person name="Ravi A."/>
            <person name="Getino M."/>
            <person name="Pursley I."/>
            <person name="Horton D.L."/>
            <person name="Alikhan N.F."/>
            <person name="Baker D."/>
            <person name="Gharbi K."/>
            <person name="Hall N."/>
            <person name="Watson M."/>
            <person name="Adriaenssens E.M."/>
            <person name="Foster-Nyarko E."/>
            <person name="Jarju S."/>
            <person name="Secka A."/>
            <person name="Antonio M."/>
            <person name="Oren A."/>
            <person name="Chaudhuri R.R."/>
            <person name="La Ragione R."/>
            <person name="Hildebrand F."/>
            <person name="Pallen M.J."/>
        </authorList>
    </citation>
    <scope>NUCLEOTIDE SEQUENCE</scope>
    <source>
        <strain evidence="3">ChiSjej1B19-5720</strain>
    </source>
</reference>
<dbReference type="EMBL" id="DWYZ01000197">
    <property type="protein sequence ID" value="HJB29168.1"/>
    <property type="molecule type" value="Genomic_DNA"/>
</dbReference>
<feature type="transmembrane region" description="Helical" evidence="2">
    <location>
        <begin position="7"/>
        <end position="31"/>
    </location>
</feature>
<reference evidence="3" key="2">
    <citation type="submission" date="2021-04" db="EMBL/GenBank/DDBJ databases">
        <authorList>
            <person name="Gilroy R."/>
        </authorList>
    </citation>
    <scope>NUCLEOTIDE SEQUENCE</scope>
    <source>
        <strain evidence="3">ChiSjej1B19-5720</strain>
    </source>
</reference>